<evidence type="ECO:0000259" key="12">
    <source>
        <dbReference type="PROSITE" id="PS50262"/>
    </source>
</evidence>
<feature type="transmembrane region" description="Helical" evidence="11">
    <location>
        <begin position="132"/>
        <end position="154"/>
    </location>
</feature>
<evidence type="ECO:0000256" key="3">
    <source>
        <dbReference type="ARBA" id="ARBA00022475"/>
    </source>
</evidence>
<dbReference type="GO" id="GO:0004930">
    <property type="term" value="F:G protein-coupled receptor activity"/>
    <property type="evidence" value="ECO:0007669"/>
    <property type="project" value="UniProtKB-KW"/>
</dbReference>
<dbReference type="PRINTS" id="PR00237">
    <property type="entry name" value="GPCRRHODOPSN"/>
</dbReference>
<evidence type="ECO:0000256" key="10">
    <source>
        <dbReference type="RuleBase" id="RU000688"/>
    </source>
</evidence>
<dbReference type="PROSITE" id="PS00237">
    <property type="entry name" value="G_PROTEIN_RECEP_F1_1"/>
    <property type="match status" value="1"/>
</dbReference>
<keyword evidence="8 10" id="KW-0675">Receptor</keyword>
<keyword evidence="6 10" id="KW-0297">G-protein coupled receptor</keyword>
<evidence type="ECO:0000256" key="11">
    <source>
        <dbReference type="SAM" id="Phobius"/>
    </source>
</evidence>
<evidence type="ECO:0000256" key="7">
    <source>
        <dbReference type="ARBA" id="ARBA00023136"/>
    </source>
</evidence>
<feature type="transmembrane region" description="Helical" evidence="11">
    <location>
        <begin position="174"/>
        <end position="196"/>
    </location>
</feature>
<dbReference type="SUPFAM" id="SSF81321">
    <property type="entry name" value="Family A G protein-coupled receptor-like"/>
    <property type="match status" value="1"/>
</dbReference>
<organism evidence="13 14">
    <name type="scientific">Phaedon cochleariae</name>
    <name type="common">Mustard beetle</name>
    <dbReference type="NCBI Taxonomy" id="80249"/>
    <lineage>
        <taxon>Eukaryota</taxon>
        <taxon>Metazoa</taxon>
        <taxon>Ecdysozoa</taxon>
        <taxon>Arthropoda</taxon>
        <taxon>Hexapoda</taxon>
        <taxon>Insecta</taxon>
        <taxon>Pterygota</taxon>
        <taxon>Neoptera</taxon>
        <taxon>Endopterygota</taxon>
        <taxon>Coleoptera</taxon>
        <taxon>Polyphaga</taxon>
        <taxon>Cucujiformia</taxon>
        <taxon>Chrysomeloidea</taxon>
        <taxon>Chrysomelidae</taxon>
        <taxon>Chrysomelinae</taxon>
        <taxon>Chrysomelini</taxon>
        <taxon>Phaedon</taxon>
    </lineage>
</organism>
<reference evidence="13" key="2">
    <citation type="submission" date="2022-10" db="EMBL/GenBank/DDBJ databases">
        <authorList>
            <consortium name="ENA_rothamsted_submissions"/>
            <consortium name="culmorum"/>
            <person name="King R."/>
        </authorList>
    </citation>
    <scope>NUCLEOTIDE SEQUENCE</scope>
</reference>
<dbReference type="InterPro" id="IPR050569">
    <property type="entry name" value="TAAR"/>
</dbReference>
<feature type="domain" description="G-protein coupled receptors family 1 profile" evidence="12">
    <location>
        <begin position="33"/>
        <end position="280"/>
    </location>
</feature>
<evidence type="ECO:0000313" key="13">
    <source>
        <dbReference type="EMBL" id="CAH1179478.1"/>
    </source>
</evidence>
<dbReference type="PANTHER" id="PTHR24249:SF414">
    <property type="entry name" value="LP14436P"/>
    <property type="match status" value="1"/>
</dbReference>
<dbReference type="InterPro" id="IPR017452">
    <property type="entry name" value="GPCR_Rhodpsn_7TM"/>
</dbReference>
<comment type="subcellular location">
    <subcellularLocation>
        <location evidence="1">Cell membrane</location>
        <topology evidence="1">Multi-pass membrane protein</topology>
    </subcellularLocation>
</comment>
<protein>
    <recommendedName>
        <fullName evidence="12">G-protein coupled receptors family 1 profile domain-containing protein</fullName>
    </recommendedName>
</protein>
<dbReference type="Pfam" id="PF00001">
    <property type="entry name" value="7tm_1"/>
    <property type="match status" value="1"/>
</dbReference>
<evidence type="ECO:0000256" key="2">
    <source>
        <dbReference type="ARBA" id="ARBA00010663"/>
    </source>
</evidence>
<keyword evidence="9 10" id="KW-0807">Transducer</keyword>
<sequence length="356" mass="40178">MEATSGQSPHCDYCGTTAWLFLSIVSAAGTILGNVLTVSAILLSKKLSSVVANYFVFSLAVSDLMVGCSIPYHMLFYLLDDFGRSRMKCLLRFVFTSFACSSSICNLLFIAMDRYIAIVYPLHYTRYMTKKAAFFLIALGWLISFSTASIPVFWNEWHEGVTCELVNVYPSNYIKMIVVPMFVLIWVTMLLLYSRICKEASGQQRRIMGSATVNPHSRSFRDSKSFQMMMIILGCFTICWLPYFVITIQERSMRNLESATLYEIFFNLAMANSCMNPLIYAWKNANFRKAFCSLVRCRTPDSQPFITNHVPSKSNSLNGVFNLTCQRDTSRTDLEVSVGGDEVDESKCVDSGVNGL</sequence>
<keyword evidence="7 11" id="KW-0472">Membrane</keyword>
<feature type="transmembrane region" description="Helical" evidence="11">
    <location>
        <begin position="264"/>
        <end position="282"/>
    </location>
</feature>
<comment type="similarity">
    <text evidence="2 10">Belongs to the G-protein coupled receptor 1 family.</text>
</comment>
<feature type="transmembrane region" description="Helical" evidence="11">
    <location>
        <begin position="226"/>
        <end position="244"/>
    </location>
</feature>
<evidence type="ECO:0000313" key="14">
    <source>
        <dbReference type="Proteomes" id="UP001153737"/>
    </source>
</evidence>
<proteinExistence type="inferred from homology"/>
<keyword evidence="4 10" id="KW-0812">Transmembrane</keyword>
<feature type="transmembrane region" description="Helical" evidence="11">
    <location>
        <begin position="90"/>
        <end position="111"/>
    </location>
</feature>
<dbReference type="PROSITE" id="PS50262">
    <property type="entry name" value="G_PROTEIN_RECEP_F1_2"/>
    <property type="match status" value="1"/>
</dbReference>
<accession>A0A9P0DPR9</accession>
<evidence type="ECO:0000256" key="9">
    <source>
        <dbReference type="ARBA" id="ARBA00023224"/>
    </source>
</evidence>
<gene>
    <name evidence="13" type="ORF">PHAECO_LOCUS11539</name>
</gene>
<feature type="transmembrane region" description="Helical" evidence="11">
    <location>
        <begin position="20"/>
        <end position="43"/>
    </location>
</feature>
<keyword evidence="14" id="KW-1185">Reference proteome</keyword>
<evidence type="ECO:0000256" key="5">
    <source>
        <dbReference type="ARBA" id="ARBA00022989"/>
    </source>
</evidence>
<evidence type="ECO:0000256" key="6">
    <source>
        <dbReference type="ARBA" id="ARBA00023040"/>
    </source>
</evidence>
<dbReference type="Gene3D" id="1.20.1070.10">
    <property type="entry name" value="Rhodopsin 7-helix transmembrane proteins"/>
    <property type="match status" value="1"/>
</dbReference>
<evidence type="ECO:0000256" key="4">
    <source>
        <dbReference type="ARBA" id="ARBA00022692"/>
    </source>
</evidence>
<dbReference type="EMBL" id="OU896714">
    <property type="protein sequence ID" value="CAH1179478.1"/>
    <property type="molecule type" value="Genomic_DNA"/>
</dbReference>
<reference evidence="13" key="1">
    <citation type="submission" date="2022-01" db="EMBL/GenBank/DDBJ databases">
        <authorList>
            <person name="King R."/>
        </authorList>
    </citation>
    <scope>NUCLEOTIDE SEQUENCE</scope>
</reference>
<keyword evidence="5 11" id="KW-1133">Transmembrane helix</keyword>
<keyword evidence="3" id="KW-1003">Cell membrane</keyword>
<dbReference type="PANTHER" id="PTHR24249">
    <property type="entry name" value="HISTAMINE RECEPTOR-RELATED G-PROTEIN COUPLED RECEPTOR"/>
    <property type="match status" value="1"/>
</dbReference>
<dbReference type="InterPro" id="IPR000276">
    <property type="entry name" value="GPCR_Rhodpsn"/>
</dbReference>
<dbReference type="SMART" id="SM01381">
    <property type="entry name" value="7TM_GPCR_Srsx"/>
    <property type="match status" value="1"/>
</dbReference>
<dbReference type="AlphaFoldDB" id="A0A9P0DPR9"/>
<name>A0A9P0DPR9_PHACE</name>
<dbReference type="GO" id="GO:0005886">
    <property type="term" value="C:plasma membrane"/>
    <property type="evidence" value="ECO:0007669"/>
    <property type="project" value="UniProtKB-SubCell"/>
</dbReference>
<evidence type="ECO:0000256" key="8">
    <source>
        <dbReference type="ARBA" id="ARBA00023170"/>
    </source>
</evidence>
<feature type="transmembrane region" description="Helical" evidence="11">
    <location>
        <begin position="55"/>
        <end position="78"/>
    </location>
</feature>
<dbReference type="Proteomes" id="UP001153737">
    <property type="component" value="Chromosome 8"/>
</dbReference>
<evidence type="ECO:0000256" key="1">
    <source>
        <dbReference type="ARBA" id="ARBA00004651"/>
    </source>
</evidence>
<dbReference type="CDD" id="cd00637">
    <property type="entry name" value="7tm_classA_rhodopsin-like"/>
    <property type="match status" value="1"/>
</dbReference>